<feature type="non-terminal residue" evidence="2">
    <location>
        <position position="1"/>
    </location>
</feature>
<comment type="caution">
    <text evidence="2">The sequence shown here is derived from an EMBL/GenBank/DDBJ whole genome shotgun (WGS) entry which is preliminary data.</text>
</comment>
<feature type="region of interest" description="Disordered" evidence="1">
    <location>
        <begin position="1"/>
        <end position="29"/>
    </location>
</feature>
<evidence type="ECO:0000313" key="3">
    <source>
        <dbReference type="Proteomes" id="UP001154282"/>
    </source>
</evidence>
<sequence>LFASSRHTLSLPSSIKPRQTDKNPISHSPPPSISICRCFALVNAERTKMVSGVVMFWKVSLDLEEETGDDDNYASMLIRAAADDDIVDSRRRL</sequence>
<protein>
    <submittedName>
        <fullName evidence="2">Uncharacterized protein</fullName>
    </submittedName>
</protein>
<keyword evidence="3" id="KW-1185">Reference proteome</keyword>
<feature type="compositionally biased region" description="Polar residues" evidence="1">
    <location>
        <begin position="1"/>
        <end position="17"/>
    </location>
</feature>
<name>A0AAV0QHV4_9ROSI</name>
<evidence type="ECO:0000256" key="1">
    <source>
        <dbReference type="SAM" id="MobiDB-lite"/>
    </source>
</evidence>
<reference evidence="2" key="1">
    <citation type="submission" date="2022-08" db="EMBL/GenBank/DDBJ databases">
        <authorList>
            <person name="Gutierrez-Valencia J."/>
        </authorList>
    </citation>
    <scope>NUCLEOTIDE SEQUENCE</scope>
</reference>
<proteinExistence type="predicted"/>
<dbReference type="AlphaFoldDB" id="A0AAV0QHV4"/>
<accession>A0AAV0QHV4</accession>
<dbReference type="Proteomes" id="UP001154282">
    <property type="component" value="Unassembled WGS sequence"/>
</dbReference>
<evidence type="ECO:0000313" key="2">
    <source>
        <dbReference type="EMBL" id="CAI0545132.1"/>
    </source>
</evidence>
<dbReference type="EMBL" id="CAMGYJ010000009">
    <property type="protein sequence ID" value="CAI0545132.1"/>
    <property type="molecule type" value="Genomic_DNA"/>
</dbReference>
<organism evidence="2 3">
    <name type="scientific">Linum tenue</name>
    <dbReference type="NCBI Taxonomy" id="586396"/>
    <lineage>
        <taxon>Eukaryota</taxon>
        <taxon>Viridiplantae</taxon>
        <taxon>Streptophyta</taxon>
        <taxon>Embryophyta</taxon>
        <taxon>Tracheophyta</taxon>
        <taxon>Spermatophyta</taxon>
        <taxon>Magnoliopsida</taxon>
        <taxon>eudicotyledons</taxon>
        <taxon>Gunneridae</taxon>
        <taxon>Pentapetalae</taxon>
        <taxon>rosids</taxon>
        <taxon>fabids</taxon>
        <taxon>Malpighiales</taxon>
        <taxon>Linaceae</taxon>
        <taxon>Linum</taxon>
    </lineage>
</organism>
<gene>
    <name evidence="2" type="ORF">LITE_LOCUS43449</name>
</gene>